<organism evidence="4 5">
    <name type="scientific">Pseudotenacibaculum haliotis</name>
    <dbReference type="NCBI Taxonomy" id="1862138"/>
    <lineage>
        <taxon>Bacteria</taxon>
        <taxon>Pseudomonadati</taxon>
        <taxon>Bacteroidota</taxon>
        <taxon>Flavobacteriia</taxon>
        <taxon>Flavobacteriales</taxon>
        <taxon>Flavobacteriaceae</taxon>
        <taxon>Pseudotenacibaculum</taxon>
    </lineage>
</organism>
<dbReference type="SUPFAM" id="SSF52833">
    <property type="entry name" value="Thioredoxin-like"/>
    <property type="match status" value="1"/>
</dbReference>
<comment type="caution">
    <text evidence="4">The sequence shown here is derived from an EMBL/GenBank/DDBJ whole genome shotgun (WGS) entry which is preliminary data.</text>
</comment>
<evidence type="ECO:0000256" key="1">
    <source>
        <dbReference type="ARBA" id="ARBA00023284"/>
    </source>
</evidence>
<proteinExistence type="predicted"/>
<reference evidence="5" key="1">
    <citation type="journal article" date="2019" name="Int. J. Syst. Evol. Microbiol.">
        <title>The Global Catalogue of Microorganisms (GCM) 10K type strain sequencing project: providing services to taxonomists for standard genome sequencing and annotation.</title>
        <authorList>
            <consortium name="The Broad Institute Genomics Platform"/>
            <consortium name="The Broad Institute Genome Sequencing Center for Infectious Disease"/>
            <person name="Wu L."/>
            <person name="Ma J."/>
        </authorList>
    </citation>
    <scope>NUCLEOTIDE SEQUENCE [LARGE SCALE GENOMIC DNA]</scope>
    <source>
        <strain evidence="5">KCTC 52127</strain>
    </source>
</reference>
<evidence type="ECO:0000313" key="4">
    <source>
        <dbReference type="EMBL" id="MFD2567563.1"/>
    </source>
</evidence>
<feature type="chain" id="PRO_5046087498" evidence="2">
    <location>
        <begin position="23"/>
        <end position="174"/>
    </location>
</feature>
<dbReference type="PROSITE" id="PS00194">
    <property type="entry name" value="THIOREDOXIN_1"/>
    <property type="match status" value="1"/>
</dbReference>
<protein>
    <submittedName>
        <fullName evidence="4">Thioredoxin family protein</fullName>
    </submittedName>
</protein>
<dbReference type="Gene3D" id="3.40.30.10">
    <property type="entry name" value="Glutaredoxin"/>
    <property type="match status" value="1"/>
</dbReference>
<dbReference type="Proteomes" id="UP001597508">
    <property type="component" value="Unassembled WGS sequence"/>
</dbReference>
<dbReference type="PROSITE" id="PS51352">
    <property type="entry name" value="THIOREDOXIN_2"/>
    <property type="match status" value="1"/>
</dbReference>
<name>A0ABW5LRV6_9FLAO</name>
<dbReference type="InterPro" id="IPR017937">
    <property type="entry name" value="Thioredoxin_CS"/>
</dbReference>
<keyword evidence="1" id="KW-0676">Redox-active center</keyword>
<evidence type="ECO:0000313" key="5">
    <source>
        <dbReference type="Proteomes" id="UP001597508"/>
    </source>
</evidence>
<keyword evidence="5" id="KW-1185">Reference proteome</keyword>
<dbReference type="RefSeq" id="WP_379666273.1">
    <property type="nucleotide sequence ID" value="NZ_JBHULH010000004.1"/>
</dbReference>
<evidence type="ECO:0000259" key="3">
    <source>
        <dbReference type="PROSITE" id="PS51352"/>
    </source>
</evidence>
<dbReference type="InterPro" id="IPR036249">
    <property type="entry name" value="Thioredoxin-like_sf"/>
</dbReference>
<feature type="signal peptide" evidence="2">
    <location>
        <begin position="1"/>
        <end position="22"/>
    </location>
</feature>
<gene>
    <name evidence="4" type="ORF">ACFSRZ_09285</name>
</gene>
<keyword evidence="2" id="KW-0732">Signal</keyword>
<accession>A0ABW5LRV6</accession>
<dbReference type="InterPro" id="IPR013766">
    <property type="entry name" value="Thioredoxin_domain"/>
</dbReference>
<dbReference type="EMBL" id="JBHULH010000004">
    <property type="protein sequence ID" value="MFD2567563.1"/>
    <property type="molecule type" value="Genomic_DNA"/>
</dbReference>
<dbReference type="Pfam" id="PF13899">
    <property type="entry name" value="Thioredoxin_7"/>
    <property type="match status" value="1"/>
</dbReference>
<evidence type="ECO:0000256" key="2">
    <source>
        <dbReference type="SAM" id="SignalP"/>
    </source>
</evidence>
<feature type="domain" description="Thioredoxin" evidence="3">
    <location>
        <begin position="5"/>
        <end position="153"/>
    </location>
</feature>
<sequence>MKIKVLALFVVALFAANTQIEAQESTTALLEKAQAKAKKENKAIFVKFEASWCGWCHRMTKNMKAESTKKFFQDNFVSVPVVVFESQKNKNLENPGSEDLVKKYKGEKAGLPFWVILDSDLNLITDSFDPSGQNLGCPASKQEVKEFVKKLKKTVASFSKKDEKMILKQFTIKD</sequence>